<name>T1IZN1_STRMM</name>
<evidence type="ECO:0008006" key="3">
    <source>
        <dbReference type="Google" id="ProtNLM"/>
    </source>
</evidence>
<dbReference type="STRING" id="126957.T1IZN1"/>
<dbReference type="Gene3D" id="3.40.30.10">
    <property type="entry name" value="Glutaredoxin"/>
    <property type="match status" value="1"/>
</dbReference>
<dbReference type="SUPFAM" id="SSF52833">
    <property type="entry name" value="Thioredoxin-like"/>
    <property type="match status" value="1"/>
</dbReference>
<keyword evidence="2" id="KW-1185">Reference proteome</keyword>
<dbReference type="EMBL" id="JH431720">
    <property type="status" value="NOT_ANNOTATED_CDS"/>
    <property type="molecule type" value="Genomic_DNA"/>
</dbReference>
<reference evidence="1" key="2">
    <citation type="submission" date="2015-02" db="UniProtKB">
        <authorList>
            <consortium name="EnsemblMetazoa"/>
        </authorList>
    </citation>
    <scope>IDENTIFICATION</scope>
</reference>
<evidence type="ECO:0000313" key="2">
    <source>
        <dbReference type="Proteomes" id="UP000014500"/>
    </source>
</evidence>
<protein>
    <recommendedName>
        <fullName evidence="3">Glutathione peroxidase</fullName>
    </recommendedName>
</protein>
<dbReference type="eggNOG" id="KOG1651">
    <property type="taxonomic scope" value="Eukaryota"/>
</dbReference>
<dbReference type="Proteomes" id="UP000014500">
    <property type="component" value="Unassembled WGS sequence"/>
</dbReference>
<dbReference type="PhylomeDB" id="T1IZN1"/>
<dbReference type="InterPro" id="IPR036249">
    <property type="entry name" value="Thioredoxin-like_sf"/>
</dbReference>
<reference evidence="2" key="1">
    <citation type="submission" date="2011-05" db="EMBL/GenBank/DDBJ databases">
        <authorList>
            <person name="Richards S.R."/>
            <person name="Qu J."/>
            <person name="Jiang H."/>
            <person name="Jhangiani S.N."/>
            <person name="Agravi P."/>
            <person name="Goodspeed R."/>
            <person name="Gross S."/>
            <person name="Mandapat C."/>
            <person name="Jackson L."/>
            <person name="Mathew T."/>
            <person name="Pu L."/>
            <person name="Thornton R."/>
            <person name="Saada N."/>
            <person name="Wilczek-Boney K.B."/>
            <person name="Lee S."/>
            <person name="Kovar C."/>
            <person name="Wu Y."/>
            <person name="Scherer S.E."/>
            <person name="Worley K.C."/>
            <person name="Muzny D.M."/>
            <person name="Gibbs R."/>
        </authorList>
    </citation>
    <scope>NUCLEOTIDE SEQUENCE</scope>
    <source>
        <strain evidence="2">Brora</strain>
    </source>
</reference>
<dbReference type="EnsemblMetazoa" id="SMAR006710-RA">
    <property type="protein sequence ID" value="SMAR006710-PA"/>
    <property type="gene ID" value="SMAR006710"/>
</dbReference>
<sequence length="153" mass="18044">MYHILYFVHSLPLPKRRAQIFIHFPQWIHGGNKVSLTKYHGKFGYKCGERMWIHGFPLQITSKTPRSRLTDYQIERLQYKAEFPMFSKIDVIGSNAKQQLAPDWNFWKYLVDYRGKVLGAWGPQTPVEDIFDVVNTAVEVAETIRDEKKKKEL</sequence>
<dbReference type="AlphaFoldDB" id="T1IZN1"/>
<organism evidence="1 2">
    <name type="scientific">Strigamia maritima</name>
    <name type="common">European centipede</name>
    <name type="synonym">Geophilus maritimus</name>
    <dbReference type="NCBI Taxonomy" id="126957"/>
    <lineage>
        <taxon>Eukaryota</taxon>
        <taxon>Metazoa</taxon>
        <taxon>Ecdysozoa</taxon>
        <taxon>Arthropoda</taxon>
        <taxon>Myriapoda</taxon>
        <taxon>Chilopoda</taxon>
        <taxon>Pleurostigmophora</taxon>
        <taxon>Geophilomorpha</taxon>
        <taxon>Linotaeniidae</taxon>
        <taxon>Strigamia</taxon>
    </lineage>
</organism>
<dbReference type="HOGENOM" id="CLU_1715556_0_0_1"/>
<evidence type="ECO:0000313" key="1">
    <source>
        <dbReference type="EnsemblMetazoa" id="SMAR006710-PA"/>
    </source>
</evidence>
<proteinExistence type="predicted"/>
<accession>T1IZN1</accession>